<comment type="caution">
    <text evidence="2">The sequence shown here is derived from an EMBL/GenBank/DDBJ whole genome shotgun (WGS) entry which is preliminary data.</text>
</comment>
<dbReference type="InterPro" id="IPR000182">
    <property type="entry name" value="GNAT_dom"/>
</dbReference>
<dbReference type="EMBL" id="JAUQOO010000027">
    <property type="protein sequence ID" value="MDO7929963.1"/>
    <property type="molecule type" value="Genomic_DNA"/>
</dbReference>
<accession>A0ABT9CWT1</accession>
<protein>
    <submittedName>
        <fullName evidence="2">GNAT family N-acetyltransferase</fullName>
    </submittedName>
</protein>
<dbReference type="InterPro" id="IPR051531">
    <property type="entry name" value="N-acetyltransferase"/>
</dbReference>
<dbReference type="Proteomes" id="UP001223016">
    <property type="component" value="Unassembled WGS sequence"/>
</dbReference>
<evidence type="ECO:0000259" key="1">
    <source>
        <dbReference type="PROSITE" id="PS51186"/>
    </source>
</evidence>
<proteinExistence type="predicted"/>
<dbReference type="PROSITE" id="PS51186">
    <property type="entry name" value="GNAT"/>
    <property type="match status" value="1"/>
</dbReference>
<dbReference type="RefSeq" id="WP_201017300.1">
    <property type="nucleotide sequence ID" value="NZ_JAUQOO010000027.1"/>
</dbReference>
<name>A0ABT9CWT1_9PSED</name>
<dbReference type="SUPFAM" id="SSF55729">
    <property type="entry name" value="Acyl-CoA N-acyltransferases (Nat)"/>
    <property type="match status" value="1"/>
</dbReference>
<sequence>MSRKPVELHTPRLLIRELGSTDIPALAAILGDAQVMRYSVRGVLSEQATAEFVQGCIHCYDTDGFGPMAVIEKASSRLAGFCGFNAERVDGVREVEIGYRLGTAFWGQGLATEAVRAMLQHGFAVLGMPSVIAIVQPENTASVNILRKTGFSGFIHSQYHRLGVRIYRMTCEQWLTGSS</sequence>
<dbReference type="Gene3D" id="3.40.630.30">
    <property type="match status" value="1"/>
</dbReference>
<feature type="domain" description="N-acetyltransferase" evidence="1">
    <location>
        <begin position="13"/>
        <end position="174"/>
    </location>
</feature>
<reference evidence="2 3" key="1">
    <citation type="submission" date="2023-07" db="EMBL/GenBank/DDBJ databases">
        <title>Identification of four novel Pseudomonas species associated with bacterial leaf spot of cucurbits.</title>
        <authorList>
            <person name="Fullem K.R."/>
        </authorList>
    </citation>
    <scope>NUCLEOTIDE SEQUENCE [LARGE SCALE GENOMIC DNA]</scope>
    <source>
        <strain evidence="2 3">KFB 138</strain>
    </source>
</reference>
<dbReference type="Pfam" id="PF13302">
    <property type="entry name" value="Acetyltransf_3"/>
    <property type="match status" value="1"/>
</dbReference>
<gene>
    <name evidence="2" type="ORF">Q6A51_24605</name>
</gene>
<dbReference type="InterPro" id="IPR016181">
    <property type="entry name" value="Acyl_CoA_acyltransferase"/>
</dbReference>
<organism evidence="2 3">
    <name type="scientific">Pseudomonas serbiensis</name>
    <dbReference type="NCBI Taxonomy" id="3064350"/>
    <lineage>
        <taxon>Bacteria</taxon>
        <taxon>Pseudomonadati</taxon>
        <taxon>Pseudomonadota</taxon>
        <taxon>Gammaproteobacteria</taxon>
        <taxon>Pseudomonadales</taxon>
        <taxon>Pseudomonadaceae</taxon>
        <taxon>Pseudomonas</taxon>
    </lineage>
</organism>
<dbReference type="PANTHER" id="PTHR43792">
    <property type="entry name" value="GNAT FAMILY, PUTATIVE (AFU_ORTHOLOGUE AFUA_3G00765)-RELATED-RELATED"/>
    <property type="match status" value="1"/>
</dbReference>
<evidence type="ECO:0000313" key="3">
    <source>
        <dbReference type="Proteomes" id="UP001223016"/>
    </source>
</evidence>
<dbReference type="PANTHER" id="PTHR43792:SF1">
    <property type="entry name" value="N-ACETYLTRANSFERASE DOMAIN-CONTAINING PROTEIN"/>
    <property type="match status" value="1"/>
</dbReference>
<keyword evidence="3" id="KW-1185">Reference proteome</keyword>
<evidence type="ECO:0000313" key="2">
    <source>
        <dbReference type="EMBL" id="MDO7929963.1"/>
    </source>
</evidence>